<dbReference type="CDD" id="cd03808">
    <property type="entry name" value="GT4_CapM-like"/>
    <property type="match status" value="1"/>
</dbReference>
<accession>A0A0G1R6X7</accession>
<feature type="domain" description="Glycosyltransferase subfamily 4-like N-terminal" evidence="2">
    <location>
        <begin position="12"/>
        <end position="182"/>
    </location>
</feature>
<dbReference type="PANTHER" id="PTHR12526:SF630">
    <property type="entry name" value="GLYCOSYLTRANSFERASE"/>
    <property type="match status" value="1"/>
</dbReference>
<keyword evidence="3" id="KW-0808">Transferase</keyword>
<protein>
    <submittedName>
        <fullName evidence="3">Second mannosyl transferase</fullName>
    </submittedName>
</protein>
<dbReference type="EMBL" id="LCLL01000005">
    <property type="protein sequence ID" value="KKU16640.1"/>
    <property type="molecule type" value="Genomic_DNA"/>
</dbReference>
<reference evidence="3 4" key="1">
    <citation type="journal article" date="2015" name="Nature">
        <title>rRNA introns, odd ribosomes, and small enigmatic genomes across a large radiation of phyla.</title>
        <authorList>
            <person name="Brown C.T."/>
            <person name="Hug L.A."/>
            <person name="Thomas B.C."/>
            <person name="Sharon I."/>
            <person name="Castelle C.J."/>
            <person name="Singh A."/>
            <person name="Wilkins M.J."/>
            <person name="Williams K.H."/>
            <person name="Banfield J.F."/>
        </authorList>
    </citation>
    <scope>NUCLEOTIDE SEQUENCE [LARGE SCALE GENOMIC DNA]</scope>
</reference>
<proteinExistence type="predicted"/>
<dbReference type="InterPro" id="IPR001296">
    <property type="entry name" value="Glyco_trans_1"/>
</dbReference>
<dbReference type="SUPFAM" id="SSF53756">
    <property type="entry name" value="UDP-Glycosyltransferase/glycogen phosphorylase"/>
    <property type="match status" value="1"/>
</dbReference>
<dbReference type="Proteomes" id="UP000034020">
    <property type="component" value="Unassembled WGS sequence"/>
</dbReference>
<dbReference type="InterPro" id="IPR028098">
    <property type="entry name" value="Glyco_trans_4-like_N"/>
</dbReference>
<evidence type="ECO:0000259" key="1">
    <source>
        <dbReference type="Pfam" id="PF00534"/>
    </source>
</evidence>
<dbReference type="Gene3D" id="3.40.50.2000">
    <property type="entry name" value="Glycogen Phosphorylase B"/>
    <property type="match status" value="2"/>
</dbReference>
<dbReference type="Pfam" id="PF00534">
    <property type="entry name" value="Glycos_transf_1"/>
    <property type="match status" value="1"/>
</dbReference>
<evidence type="ECO:0000313" key="3">
    <source>
        <dbReference type="EMBL" id="KKU16640.1"/>
    </source>
</evidence>
<dbReference type="GO" id="GO:0016757">
    <property type="term" value="F:glycosyltransferase activity"/>
    <property type="evidence" value="ECO:0007669"/>
    <property type="project" value="InterPro"/>
</dbReference>
<comment type="caution">
    <text evidence="3">The sequence shown here is derived from an EMBL/GenBank/DDBJ whole genome shotgun (WGS) entry which is preliminary data.</text>
</comment>
<organism evidence="3 4">
    <name type="scientific">Candidatus Giovannonibacteria bacterium GW2011_GWB1_45_9b</name>
    <dbReference type="NCBI Taxonomy" id="1618653"/>
    <lineage>
        <taxon>Bacteria</taxon>
        <taxon>Candidatus Giovannoniibacteriota</taxon>
    </lineage>
</organism>
<evidence type="ECO:0000259" key="2">
    <source>
        <dbReference type="Pfam" id="PF13439"/>
    </source>
</evidence>
<dbReference type="PANTHER" id="PTHR12526">
    <property type="entry name" value="GLYCOSYLTRANSFERASE"/>
    <property type="match status" value="1"/>
</dbReference>
<sequence length="370" mass="41764">MKIVYFITKSHWGGAAKYVFDLASGLDKNKCDVFVASGGQGALKEKVESRGLKYLEIPHFERKINLIGDILSLFEVLALLWKIRPDIIHVNSSKAGVVCGVSGFLYKLSGQKLRMIFTAHGWAFHESRPKFHLFLIRLASKISSIFYDKIICVTTFDYNSALRYKIAPQRKLALIQNGINAEEIKFLKRREAQEKIFGGEKEFVIGTVGEWVRNKGWDILLKAIAPLFDKHPHITLALIAGGESPHREEISHEKIVIVEDLSGAHQYLKAFDVFVFPSRKEGLAYALLEASLAELPIIASAVGGNFDIIETDKTGVLVQPENHDMLARTLDKFIENPKQAKKFGKAAREKVKNNFSISRMRERTYSLYPL</sequence>
<dbReference type="AlphaFoldDB" id="A0A0G1R6X7"/>
<feature type="domain" description="Glycosyl transferase family 1" evidence="1">
    <location>
        <begin position="190"/>
        <end position="349"/>
    </location>
</feature>
<gene>
    <name evidence="3" type="ORF">UX24_C0005G0004</name>
</gene>
<evidence type="ECO:0000313" key="4">
    <source>
        <dbReference type="Proteomes" id="UP000034020"/>
    </source>
</evidence>
<dbReference type="Pfam" id="PF13439">
    <property type="entry name" value="Glyco_transf_4"/>
    <property type="match status" value="1"/>
</dbReference>
<name>A0A0G1R6X7_9BACT</name>